<keyword evidence="4 12" id="KW-0812">Transmembrane</keyword>
<keyword evidence="12" id="KW-1003">Cell membrane</keyword>
<evidence type="ECO:0000256" key="6">
    <source>
        <dbReference type="ARBA" id="ARBA00022967"/>
    </source>
</evidence>
<dbReference type="InterPro" id="IPR018303">
    <property type="entry name" value="ATPase_P-typ_P_site"/>
</dbReference>
<feature type="transmembrane region" description="Helical" evidence="12">
    <location>
        <begin position="37"/>
        <end position="57"/>
    </location>
</feature>
<dbReference type="NCBIfam" id="TIGR01512">
    <property type="entry name" value="ATPase-IB2_Cd"/>
    <property type="match status" value="1"/>
</dbReference>
<dbReference type="InterPro" id="IPR044492">
    <property type="entry name" value="P_typ_ATPase_HD_dom"/>
</dbReference>
<evidence type="ECO:0000256" key="5">
    <source>
        <dbReference type="ARBA" id="ARBA00022723"/>
    </source>
</evidence>
<feature type="domain" description="P-type ATPase A" evidence="13">
    <location>
        <begin position="117"/>
        <end position="219"/>
    </location>
</feature>
<dbReference type="PATRIC" id="fig|1423766.4.peg.802"/>
<dbReference type="Gene3D" id="3.40.50.1000">
    <property type="entry name" value="HAD superfamily/HAD-like"/>
    <property type="match status" value="1"/>
</dbReference>
<dbReference type="SUPFAM" id="SSF56784">
    <property type="entry name" value="HAD-like"/>
    <property type="match status" value="1"/>
</dbReference>
<keyword evidence="8" id="KW-0813">Transport</keyword>
<keyword evidence="6" id="KW-1278">Translocase</keyword>
<comment type="caution">
    <text evidence="14">The sequence shown here is derived from an EMBL/GenBank/DDBJ whole genome shotgun (WGS) entry which is preliminary data.</text>
</comment>
<evidence type="ECO:0000313" key="15">
    <source>
        <dbReference type="Proteomes" id="UP000051439"/>
    </source>
</evidence>
<dbReference type="SFLD" id="SFLDS00003">
    <property type="entry name" value="Haloacid_Dehalogenase"/>
    <property type="match status" value="1"/>
</dbReference>
<dbReference type="SUPFAM" id="SSF81665">
    <property type="entry name" value="Calcium ATPase, transmembrane domain M"/>
    <property type="match status" value="1"/>
</dbReference>
<dbReference type="EMBL" id="AZEB01000015">
    <property type="protein sequence ID" value="KRL21449.1"/>
    <property type="molecule type" value="Genomic_DNA"/>
</dbReference>
<dbReference type="Gene3D" id="3.40.1110.10">
    <property type="entry name" value="Calcium-transporting ATPase, cytoplasmic domain N"/>
    <property type="match status" value="1"/>
</dbReference>
<feature type="transmembrane region" description="Helical" evidence="12">
    <location>
        <begin position="12"/>
        <end position="31"/>
    </location>
</feature>
<dbReference type="EC" id="7.2.2.21" evidence="10"/>
<evidence type="ECO:0000256" key="9">
    <source>
        <dbReference type="ARBA" id="ARBA00023136"/>
    </source>
</evidence>
<organism evidence="14 15">
    <name type="scientific">Lentilactobacillus kisonensis DSM 19906 = JCM 15041</name>
    <dbReference type="NCBI Taxonomy" id="1423766"/>
    <lineage>
        <taxon>Bacteria</taxon>
        <taxon>Bacillati</taxon>
        <taxon>Bacillota</taxon>
        <taxon>Bacilli</taxon>
        <taxon>Lactobacillales</taxon>
        <taxon>Lactobacillaceae</taxon>
        <taxon>Lentilactobacillus</taxon>
    </lineage>
</organism>
<dbReference type="InterPro" id="IPR023298">
    <property type="entry name" value="ATPase_P-typ_TM_dom_sf"/>
</dbReference>
<protein>
    <recommendedName>
        <fullName evidence="10">Cd(2+)-exporting ATPase</fullName>
        <ecNumber evidence="10">7.2.2.21</ecNumber>
    </recommendedName>
</protein>
<dbReference type="PANTHER" id="PTHR48085">
    <property type="entry name" value="CADMIUM/ZINC-TRANSPORTING ATPASE HMA2-RELATED"/>
    <property type="match status" value="1"/>
</dbReference>
<dbReference type="GO" id="GO:0046872">
    <property type="term" value="F:metal ion binding"/>
    <property type="evidence" value="ECO:0007669"/>
    <property type="project" value="UniProtKB-KW"/>
</dbReference>
<name>A0A0R1NNV9_9LACO</name>
<evidence type="ECO:0000313" key="14">
    <source>
        <dbReference type="EMBL" id="KRL21449.1"/>
    </source>
</evidence>
<keyword evidence="9 12" id="KW-0472">Membrane</keyword>
<comment type="subcellular location">
    <subcellularLocation>
        <location evidence="1">Cell membrane</location>
        <topology evidence="1">Multi-pass membrane protein</topology>
    </subcellularLocation>
</comment>
<dbReference type="NCBIfam" id="TIGR01511">
    <property type="entry name" value="ATPase-IB1_Cu"/>
    <property type="match status" value="1"/>
</dbReference>
<feature type="transmembrane region" description="Helical" evidence="12">
    <location>
        <begin position="597"/>
        <end position="614"/>
    </location>
</feature>
<evidence type="ECO:0000256" key="11">
    <source>
        <dbReference type="ARBA" id="ARBA00049338"/>
    </source>
</evidence>
<evidence type="ECO:0000256" key="2">
    <source>
        <dbReference type="ARBA" id="ARBA00006024"/>
    </source>
</evidence>
<dbReference type="RefSeq" id="WP_008857129.1">
    <property type="nucleotide sequence ID" value="NZ_AZEB01000015.1"/>
</dbReference>
<dbReference type="GO" id="GO:0005524">
    <property type="term" value="F:ATP binding"/>
    <property type="evidence" value="ECO:0007669"/>
    <property type="project" value="UniProtKB-UniRule"/>
</dbReference>
<dbReference type="InterPro" id="IPR051014">
    <property type="entry name" value="Cation_Transport_ATPase_IB"/>
</dbReference>
<dbReference type="PANTHER" id="PTHR48085:SF5">
    <property type="entry name" value="CADMIUM_ZINC-TRANSPORTING ATPASE HMA4-RELATED"/>
    <property type="match status" value="1"/>
</dbReference>
<dbReference type="InterPro" id="IPR036412">
    <property type="entry name" value="HAD-like_sf"/>
</dbReference>
<evidence type="ECO:0000256" key="4">
    <source>
        <dbReference type="ARBA" id="ARBA00022692"/>
    </source>
</evidence>
<evidence type="ECO:0000256" key="10">
    <source>
        <dbReference type="ARBA" id="ARBA00039103"/>
    </source>
</evidence>
<comment type="similarity">
    <text evidence="2 12">Belongs to the cation transport ATPase (P-type) (TC 3.A.3) family. Type IB subfamily.</text>
</comment>
<proteinExistence type="inferred from homology"/>
<accession>A0A0R1NNV9</accession>
<dbReference type="Proteomes" id="UP000051439">
    <property type="component" value="Unassembled WGS sequence"/>
</dbReference>
<feature type="transmembrane region" description="Helical" evidence="12">
    <location>
        <begin position="235"/>
        <end position="253"/>
    </location>
</feature>
<dbReference type="PRINTS" id="PR00119">
    <property type="entry name" value="CATATPASE"/>
</dbReference>
<keyword evidence="7 12" id="KW-1133">Transmembrane helix</keyword>
<gene>
    <name evidence="14" type="ORF">FC98_GL000784</name>
</gene>
<feature type="transmembrane region" description="Helical" evidence="12">
    <location>
        <begin position="571"/>
        <end position="591"/>
    </location>
</feature>
<evidence type="ECO:0000256" key="3">
    <source>
        <dbReference type="ARBA" id="ARBA00022539"/>
    </source>
</evidence>
<dbReference type="GO" id="GO:0008551">
    <property type="term" value="F:P-type cadmium transporter activity"/>
    <property type="evidence" value="ECO:0007669"/>
    <property type="project" value="UniProtKB-EC"/>
</dbReference>
<keyword evidence="12" id="KW-0547">Nucleotide-binding</keyword>
<dbReference type="NCBIfam" id="TIGR01525">
    <property type="entry name" value="ATPase-IB_hvy"/>
    <property type="match status" value="1"/>
</dbReference>
<dbReference type="CDD" id="cd02079">
    <property type="entry name" value="P-type_ATPase_HM"/>
    <property type="match status" value="1"/>
</dbReference>
<dbReference type="Pfam" id="PF00122">
    <property type="entry name" value="E1-E2_ATPase"/>
    <property type="match status" value="1"/>
</dbReference>
<evidence type="ECO:0000256" key="12">
    <source>
        <dbReference type="RuleBase" id="RU362081"/>
    </source>
</evidence>
<dbReference type="SUPFAM" id="SSF81653">
    <property type="entry name" value="Calcium ATPase, transduction domain A"/>
    <property type="match status" value="1"/>
</dbReference>
<keyword evidence="8" id="KW-0406">Ion transport</keyword>
<dbReference type="SFLD" id="SFLDF00027">
    <property type="entry name" value="p-type_atpase"/>
    <property type="match status" value="1"/>
</dbReference>
<dbReference type="InterPro" id="IPR059000">
    <property type="entry name" value="ATPase_P-type_domA"/>
</dbReference>
<dbReference type="InterPro" id="IPR001757">
    <property type="entry name" value="P_typ_ATPase"/>
</dbReference>
<dbReference type="Gene3D" id="2.70.150.10">
    <property type="entry name" value="Calcium-transporting ATPase, cytoplasmic transduction domain A"/>
    <property type="match status" value="1"/>
</dbReference>
<dbReference type="GO" id="GO:0016887">
    <property type="term" value="F:ATP hydrolysis activity"/>
    <property type="evidence" value="ECO:0007669"/>
    <property type="project" value="InterPro"/>
</dbReference>
<keyword evidence="15" id="KW-1185">Reference proteome</keyword>
<dbReference type="FunFam" id="2.70.150.10:FF:000002">
    <property type="entry name" value="Copper-transporting ATPase 1, putative"/>
    <property type="match status" value="1"/>
</dbReference>
<sequence length="636" mass="67470">MKFQRYINKHINQITLITAVLIGIGLLGSLLNFQLVYTGAFILASIISAVPILLRAISALRFKTISIELLVSIAVVGAFIIGEYNESAIVTFLFLFGTFLEDKTLAKTRHSIKDLTEMAPTTATVVSEDGETEETDVDFVDVGDVVLVKAGGQIPVDGKIVDGSGNLNEASITGESKLVTKDAGDSVYSGTILDNGTVKVEATKVGDDTTFGKIVELVEDAQDTKSPAEKFIDKFATYYTPAVLVIALVVGLISRDFRLAITVLVLGCPGALVIGAPVSNVAGIGNGAKNGVLIKGGEVMNTFANVDTLVFDKTGTLTEGKTAVTQFKNYAASEDSLAMAAAVEQHSDHPLANAVVKFAAGRNISPDKFTTDSVDTVKGRGVQASIKDQQVLIGNAAMMVDNHIQLSAQQQTDLKAIQKQGSSSVIIAVGNEVQVILGISDVIREGVAESLRQLKKIGIKKTVMLTGDNQATAEAVASQIGIDTVHAELLPEQKVTYVKKYQEQGHRVAFIGDGINDSPSIATADIGIAMGGGTDVAVETSDVVLMASKFEELVHAFGLAKKTVANTKENIVIAIGTVVLLLIGLMLGYIYMASGMFVHEASILVVIFNAMRLIKYHTKTAKLDPDQLSFEESELS</sequence>
<dbReference type="SFLD" id="SFLDG00002">
    <property type="entry name" value="C1.7:_P-type_atpase_like"/>
    <property type="match status" value="1"/>
</dbReference>
<dbReference type="Pfam" id="PF00702">
    <property type="entry name" value="Hydrolase"/>
    <property type="match status" value="1"/>
</dbReference>
<dbReference type="InterPro" id="IPR027256">
    <property type="entry name" value="P-typ_ATPase_IB"/>
</dbReference>
<dbReference type="PROSITE" id="PS00154">
    <property type="entry name" value="ATPASE_E1_E2"/>
    <property type="match status" value="1"/>
</dbReference>
<dbReference type="InterPro" id="IPR008250">
    <property type="entry name" value="ATPase_P-typ_transduc_dom_A_sf"/>
</dbReference>
<evidence type="ECO:0000256" key="7">
    <source>
        <dbReference type="ARBA" id="ARBA00022989"/>
    </source>
</evidence>
<keyword evidence="5 12" id="KW-0479">Metal-binding</keyword>
<keyword evidence="3" id="KW-0104">Cadmium</keyword>
<dbReference type="InterPro" id="IPR023299">
    <property type="entry name" value="ATPase_P-typ_cyto_dom_N"/>
</dbReference>
<evidence type="ECO:0000259" key="13">
    <source>
        <dbReference type="Pfam" id="PF00122"/>
    </source>
</evidence>
<dbReference type="GO" id="GO:0005886">
    <property type="term" value="C:plasma membrane"/>
    <property type="evidence" value="ECO:0007669"/>
    <property type="project" value="UniProtKB-SubCell"/>
</dbReference>
<comment type="catalytic activity">
    <reaction evidence="11">
        <text>Cd(2+)(in) + ATP + H2O = Cd(2+)(out) + ADP + phosphate + H(+)</text>
        <dbReference type="Rhea" id="RHEA:12132"/>
        <dbReference type="ChEBI" id="CHEBI:15377"/>
        <dbReference type="ChEBI" id="CHEBI:15378"/>
        <dbReference type="ChEBI" id="CHEBI:30616"/>
        <dbReference type="ChEBI" id="CHEBI:43474"/>
        <dbReference type="ChEBI" id="CHEBI:48775"/>
        <dbReference type="ChEBI" id="CHEBI:456216"/>
        <dbReference type="EC" id="7.2.2.21"/>
    </reaction>
</comment>
<dbReference type="AlphaFoldDB" id="A0A0R1NNV9"/>
<evidence type="ECO:0000256" key="8">
    <source>
        <dbReference type="ARBA" id="ARBA00023065"/>
    </source>
</evidence>
<feature type="transmembrane region" description="Helical" evidence="12">
    <location>
        <begin position="259"/>
        <end position="279"/>
    </location>
</feature>
<keyword evidence="12" id="KW-0067">ATP-binding</keyword>
<reference evidence="14 15" key="1">
    <citation type="journal article" date="2015" name="Genome Announc.">
        <title>Expanding the biotechnology potential of lactobacilli through comparative genomics of 213 strains and associated genera.</title>
        <authorList>
            <person name="Sun Z."/>
            <person name="Harris H.M."/>
            <person name="McCann A."/>
            <person name="Guo C."/>
            <person name="Argimon S."/>
            <person name="Zhang W."/>
            <person name="Yang X."/>
            <person name="Jeffery I.B."/>
            <person name="Cooney J.C."/>
            <person name="Kagawa T.F."/>
            <person name="Liu W."/>
            <person name="Song Y."/>
            <person name="Salvetti E."/>
            <person name="Wrobel A."/>
            <person name="Rasinkangas P."/>
            <person name="Parkhill J."/>
            <person name="Rea M.C."/>
            <person name="O'Sullivan O."/>
            <person name="Ritari J."/>
            <person name="Douillard F.P."/>
            <person name="Paul Ross R."/>
            <person name="Yang R."/>
            <person name="Briner A.E."/>
            <person name="Felis G.E."/>
            <person name="de Vos W.M."/>
            <person name="Barrangou R."/>
            <person name="Klaenhammer T.R."/>
            <person name="Caufield P.W."/>
            <person name="Cui Y."/>
            <person name="Zhang H."/>
            <person name="O'Toole P.W."/>
        </authorList>
    </citation>
    <scope>NUCLEOTIDE SEQUENCE [LARGE SCALE GENOMIC DNA]</scope>
    <source>
        <strain evidence="14 15">DSM 19906</strain>
    </source>
</reference>
<evidence type="ECO:0000256" key="1">
    <source>
        <dbReference type="ARBA" id="ARBA00004651"/>
    </source>
</evidence>
<dbReference type="NCBIfam" id="TIGR01494">
    <property type="entry name" value="ATPase_P-type"/>
    <property type="match status" value="1"/>
</dbReference>
<dbReference type="InterPro" id="IPR023214">
    <property type="entry name" value="HAD_sf"/>
</dbReference>
<dbReference type="PROSITE" id="PS01229">
    <property type="entry name" value="COF_2"/>
    <property type="match status" value="1"/>
</dbReference>